<reference evidence="1 2" key="1">
    <citation type="journal article" date="2023" name="PLoS ONE">
        <title>Complete genome assembly of Hawai'i environmental nontuberculous mycobacteria reveals unexpected co-isolation with methylobacteria.</title>
        <authorList>
            <person name="Hendrix J."/>
            <person name="Epperson L.E."/>
            <person name="Tong E.I."/>
            <person name="Chan Y.L."/>
            <person name="Hasan N.A."/>
            <person name="Dawrs S.N."/>
            <person name="Norton G.J."/>
            <person name="Virdi R."/>
            <person name="Crooks J.L."/>
            <person name="Chan E.D."/>
            <person name="Honda J.R."/>
            <person name="Strong M."/>
        </authorList>
    </citation>
    <scope>NUCLEOTIDE SEQUENCE [LARGE SCALE GENOMIC DNA]</scope>
    <source>
        <strain evidence="1 2">NJH_HI01</strain>
    </source>
</reference>
<protein>
    <submittedName>
        <fullName evidence="1">Uncharacterized protein</fullName>
    </submittedName>
</protein>
<name>A0ABU9ZH36_9HYPH</name>
<evidence type="ECO:0000313" key="2">
    <source>
        <dbReference type="Proteomes" id="UP001404845"/>
    </source>
</evidence>
<dbReference type="EMBL" id="JAQYXL010000001">
    <property type="protein sequence ID" value="MEN3230592.1"/>
    <property type="molecule type" value="Genomic_DNA"/>
</dbReference>
<comment type="caution">
    <text evidence="1">The sequence shown here is derived from an EMBL/GenBank/DDBJ whole genome shotgun (WGS) entry which is preliminary data.</text>
</comment>
<keyword evidence="2" id="KW-1185">Reference proteome</keyword>
<proteinExistence type="predicted"/>
<sequence>MADDQLKQPIAVALRSASPIVAAGKRVLMRCKLGMSSFRLE</sequence>
<gene>
    <name evidence="1" type="ORF">PUR21_23715</name>
</gene>
<accession>A0ABU9ZH36</accession>
<dbReference type="RefSeq" id="WP_345971883.1">
    <property type="nucleotide sequence ID" value="NZ_JAQYXL010000001.1"/>
</dbReference>
<evidence type="ECO:0000313" key="1">
    <source>
        <dbReference type="EMBL" id="MEN3230592.1"/>
    </source>
</evidence>
<organism evidence="1 2">
    <name type="scientific">Methylorubrum rhodesianum</name>
    <dbReference type="NCBI Taxonomy" id="29427"/>
    <lineage>
        <taxon>Bacteria</taxon>
        <taxon>Pseudomonadati</taxon>
        <taxon>Pseudomonadota</taxon>
        <taxon>Alphaproteobacteria</taxon>
        <taxon>Hyphomicrobiales</taxon>
        <taxon>Methylobacteriaceae</taxon>
        <taxon>Methylorubrum</taxon>
    </lineage>
</organism>
<dbReference type="Proteomes" id="UP001404845">
    <property type="component" value="Unassembled WGS sequence"/>
</dbReference>